<feature type="region of interest" description="Disordered" evidence="1">
    <location>
        <begin position="44"/>
        <end position="90"/>
    </location>
</feature>
<evidence type="ECO:0000256" key="1">
    <source>
        <dbReference type="SAM" id="MobiDB-lite"/>
    </source>
</evidence>
<accession>A0A401KYD3</accession>
<dbReference type="AlphaFoldDB" id="A0A401KYD3"/>
<comment type="caution">
    <text evidence="2">The sequence shown here is derived from an EMBL/GenBank/DDBJ whole genome shotgun (WGS) entry which is preliminary data.</text>
</comment>
<proteinExistence type="predicted"/>
<name>A0A401KYD3_ASPAW</name>
<dbReference type="Proteomes" id="UP000286921">
    <property type="component" value="Unassembled WGS sequence"/>
</dbReference>
<reference evidence="2 3" key="1">
    <citation type="submission" date="2016-09" db="EMBL/GenBank/DDBJ databases">
        <title>Aspergillus awamori IFM 58123T.</title>
        <authorList>
            <person name="Kusuya Y."/>
            <person name="Shimizu M."/>
            <person name="Takahashi H."/>
            <person name="Yaguchi T."/>
        </authorList>
    </citation>
    <scope>NUCLEOTIDE SEQUENCE [LARGE SCALE GENOMIC DNA]</scope>
    <source>
        <strain evidence="2 3">IFM 58123</strain>
    </source>
</reference>
<protein>
    <submittedName>
        <fullName evidence="2">Uncharacterized protein</fullName>
    </submittedName>
</protein>
<gene>
    <name evidence="2" type="ORF">AAWM_07264</name>
</gene>
<feature type="compositionally biased region" description="Basic and acidic residues" evidence="1">
    <location>
        <begin position="75"/>
        <end position="90"/>
    </location>
</feature>
<keyword evidence="3" id="KW-1185">Reference proteome</keyword>
<sequence length="290" mass="33057">MSFMLGNPIEGFQWTVGKSHPETKVRQKQAPQMRLFERAPASISGTRNIHDHSSIPAKASPNGHCNEQGRPVKRKREDWAGPGLGHRDNDRISKLVEPCQQPSQESYVAKHAESSRLEKENSQLQVAHAALVEEKAQMDRRCRDADARIGHFRDAIQKVRDVAPEQSRNDNYADFIILRIQRRFPGDRGVIDHTVAEAKRTSDPLGASLEQLENALEHANTEFKRCWAIMIHGYTFKFYEYHGNLPAHARLIPWGPPNQAQQNSFHARNDSLAIDWMLRHMAQNDTPPAR</sequence>
<evidence type="ECO:0000313" key="3">
    <source>
        <dbReference type="Proteomes" id="UP000286921"/>
    </source>
</evidence>
<organism evidence="2 3">
    <name type="scientific">Aspergillus awamori</name>
    <name type="common">Black koji mold</name>
    <dbReference type="NCBI Taxonomy" id="105351"/>
    <lineage>
        <taxon>Eukaryota</taxon>
        <taxon>Fungi</taxon>
        <taxon>Dikarya</taxon>
        <taxon>Ascomycota</taxon>
        <taxon>Pezizomycotina</taxon>
        <taxon>Eurotiomycetes</taxon>
        <taxon>Eurotiomycetidae</taxon>
        <taxon>Eurotiales</taxon>
        <taxon>Aspergillaceae</taxon>
        <taxon>Aspergillus</taxon>
    </lineage>
</organism>
<dbReference type="EMBL" id="BDHI01000017">
    <property type="protein sequence ID" value="GCB24379.1"/>
    <property type="molecule type" value="Genomic_DNA"/>
</dbReference>
<evidence type="ECO:0000313" key="2">
    <source>
        <dbReference type="EMBL" id="GCB24379.1"/>
    </source>
</evidence>